<keyword evidence="2" id="KW-0472">Membrane</keyword>
<dbReference type="RefSeq" id="WP_308423142.1">
    <property type="nucleotide sequence ID" value="NZ_BMHQ01000004.1"/>
</dbReference>
<evidence type="ECO:0000313" key="4">
    <source>
        <dbReference type="EMBL" id="GGE14993.1"/>
    </source>
</evidence>
<feature type="domain" description="VTT" evidence="3">
    <location>
        <begin position="34"/>
        <end position="146"/>
    </location>
</feature>
<dbReference type="GO" id="GO:0005886">
    <property type="term" value="C:plasma membrane"/>
    <property type="evidence" value="ECO:0007669"/>
    <property type="project" value="TreeGrafter"/>
</dbReference>
<dbReference type="PANTHER" id="PTHR42709:SF11">
    <property type="entry name" value="DEDA FAMILY PROTEIN"/>
    <property type="match status" value="1"/>
</dbReference>
<feature type="transmembrane region" description="Helical" evidence="2">
    <location>
        <begin position="132"/>
        <end position="153"/>
    </location>
</feature>
<name>A0A8J2VHC4_9BACL</name>
<dbReference type="PANTHER" id="PTHR42709">
    <property type="entry name" value="ALKALINE PHOSPHATASE LIKE PROTEIN"/>
    <property type="match status" value="1"/>
</dbReference>
<dbReference type="InterPro" id="IPR032816">
    <property type="entry name" value="VTT_dom"/>
</dbReference>
<reference evidence="4" key="1">
    <citation type="journal article" date="2014" name="Int. J. Syst. Evol. Microbiol.">
        <title>Complete genome sequence of Corynebacterium casei LMG S-19264T (=DSM 44701T), isolated from a smear-ripened cheese.</title>
        <authorList>
            <consortium name="US DOE Joint Genome Institute (JGI-PGF)"/>
            <person name="Walter F."/>
            <person name="Albersmeier A."/>
            <person name="Kalinowski J."/>
            <person name="Ruckert C."/>
        </authorList>
    </citation>
    <scope>NUCLEOTIDE SEQUENCE</scope>
    <source>
        <strain evidence="4">CGMCC 1.15179</strain>
    </source>
</reference>
<evidence type="ECO:0000313" key="5">
    <source>
        <dbReference type="Proteomes" id="UP000625210"/>
    </source>
</evidence>
<gene>
    <name evidence="4" type="ORF">GCM10011571_15640</name>
</gene>
<feature type="transmembrane region" description="Helical" evidence="2">
    <location>
        <begin position="12"/>
        <end position="32"/>
    </location>
</feature>
<feature type="transmembrane region" description="Helical" evidence="2">
    <location>
        <begin position="165"/>
        <end position="187"/>
    </location>
</feature>
<evidence type="ECO:0000259" key="3">
    <source>
        <dbReference type="Pfam" id="PF09335"/>
    </source>
</evidence>
<evidence type="ECO:0000256" key="1">
    <source>
        <dbReference type="ARBA" id="ARBA00010792"/>
    </source>
</evidence>
<dbReference type="Proteomes" id="UP000625210">
    <property type="component" value="Unassembled WGS sequence"/>
</dbReference>
<proteinExistence type="inferred from homology"/>
<dbReference type="AlphaFoldDB" id="A0A8J2VHC4"/>
<keyword evidence="2" id="KW-1133">Transmembrane helix</keyword>
<sequence length="193" mass="21637">MLSQWLDAMVQFFMSYGPWGLVIVSFTESSFFPIPPDVLLIPLSIAQPELALWYAFLTTASSVAGALLGWWIGRKWGRPVMLRFFSESTVQKVEGYFEQYGGFSLAIAGFTPIPYKVFTIASGICKVNIREVVLWSILGRGARFFLEGLLILWLGKAAQSFIQEYFSAITVSVVAVILLLALLYTWVKQSRAN</sequence>
<comment type="caution">
    <text evidence="4">The sequence shown here is derived from an EMBL/GenBank/DDBJ whole genome shotgun (WGS) entry which is preliminary data.</text>
</comment>
<protein>
    <recommendedName>
        <fullName evidence="3">VTT domain-containing protein</fullName>
    </recommendedName>
</protein>
<reference evidence="4" key="2">
    <citation type="submission" date="2020-09" db="EMBL/GenBank/DDBJ databases">
        <authorList>
            <person name="Sun Q."/>
            <person name="Zhou Y."/>
        </authorList>
    </citation>
    <scope>NUCLEOTIDE SEQUENCE</scope>
    <source>
        <strain evidence="4">CGMCC 1.15179</strain>
    </source>
</reference>
<keyword evidence="2" id="KW-0812">Transmembrane</keyword>
<feature type="transmembrane region" description="Helical" evidence="2">
    <location>
        <begin position="52"/>
        <end position="73"/>
    </location>
</feature>
<organism evidence="4 5">
    <name type="scientific">Marinithermofilum abyssi</name>
    <dbReference type="NCBI Taxonomy" id="1571185"/>
    <lineage>
        <taxon>Bacteria</taxon>
        <taxon>Bacillati</taxon>
        <taxon>Bacillota</taxon>
        <taxon>Bacilli</taxon>
        <taxon>Bacillales</taxon>
        <taxon>Thermoactinomycetaceae</taxon>
        <taxon>Marinithermofilum</taxon>
    </lineage>
</organism>
<dbReference type="EMBL" id="BMHQ01000004">
    <property type="protein sequence ID" value="GGE14993.1"/>
    <property type="molecule type" value="Genomic_DNA"/>
</dbReference>
<accession>A0A8J2VHC4</accession>
<keyword evidence="5" id="KW-1185">Reference proteome</keyword>
<evidence type="ECO:0000256" key="2">
    <source>
        <dbReference type="SAM" id="Phobius"/>
    </source>
</evidence>
<comment type="similarity">
    <text evidence="1">Belongs to the DedA family.</text>
</comment>
<dbReference type="Pfam" id="PF09335">
    <property type="entry name" value="VTT_dom"/>
    <property type="match status" value="1"/>
</dbReference>
<dbReference type="InterPro" id="IPR051311">
    <property type="entry name" value="DedA_domain"/>
</dbReference>